<feature type="non-terminal residue" evidence="1">
    <location>
        <position position="1"/>
    </location>
</feature>
<dbReference type="AlphaFoldDB" id="X1BJK7"/>
<dbReference type="Gene3D" id="2.40.50.140">
    <property type="entry name" value="Nucleic acid-binding proteins"/>
    <property type="match status" value="1"/>
</dbReference>
<gene>
    <name evidence="1" type="ORF">S01H4_27998</name>
</gene>
<dbReference type="InterPro" id="IPR012340">
    <property type="entry name" value="NA-bd_OB-fold"/>
</dbReference>
<evidence type="ECO:0000313" key="1">
    <source>
        <dbReference type="EMBL" id="GAG81387.1"/>
    </source>
</evidence>
<sequence length="44" mass="5262">YKDLANILDNIGDYIGKRATFTYFQRTQAGSYRHPLFKCIRNYE</sequence>
<name>X1BJK7_9ZZZZ</name>
<dbReference type="EMBL" id="BART01013808">
    <property type="protein sequence ID" value="GAG81387.1"/>
    <property type="molecule type" value="Genomic_DNA"/>
</dbReference>
<comment type="caution">
    <text evidence="1">The sequence shown here is derived from an EMBL/GenBank/DDBJ whole genome shotgun (WGS) entry which is preliminary data.</text>
</comment>
<organism evidence="1">
    <name type="scientific">marine sediment metagenome</name>
    <dbReference type="NCBI Taxonomy" id="412755"/>
    <lineage>
        <taxon>unclassified sequences</taxon>
        <taxon>metagenomes</taxon>
        <taxon>ecological metagenomes</taxon>
    </lineage>
</organism>
<protein>
    <submittedName>
        <fullName evidence="1">Uncharacterized protein</fullName>
    </submittedName>
</protein>
<reference evidence="1" key="1">
    <citation type="journal article" date="2014" name="Front. Microbiol.">
        <title>High frequency of phylogenetically diverse reductive dehalogenase-homologous genes in deep subseafloor sedimentary metagenomes.</title>
        <authorList>
            <person name="Kawai M."/>
            <person name="Futagami T."/>
            <person name="Toyoda A."/>
            <person name="Takaki Y."/>
            <person name="Nishi S."/>
            <person name="Hori S."/>
            <person name="Arai W."/>
            <person name="Tsubouchi T."/>
            <person name="Morono Y."/>
            <person name="Uchiyama I."/>
            <person name="Ito T."/>
            <person name="Fujiyama A."/>
            <person name="Inagaki F."/>
            <person name="Takami H."/>
        </authorList>
    </citation>
    <scope>NUCLEOTIDE SEQUENCE</scope>
    <source>
        <strain evidence="1">Expedition CK06-06</strain>
    </source>
</reference>
<accession>X1BJK7</accession>
<proteinExistence type="predicted"/>